<comment type="caution">
    <text evidence="1">The sequence shown here is derived from an EMBL/GenBank/DDBJ whole genome shotgun (WGS) entry which is preliminary data.</text>
</comment>
<evidence type="ECO:0000313" key="1">
    <source>
        <dbReference type="EMBL" id="PSK03558.1"/>
    </source>
</evidence>
<dbReference type="InterPro" id="IPR027417">
    <property type="entry name" value="P-loop_NTPase"/>
</dbReference>
<keyword evidence="2" id="KW-1185">Reference proteome</keyword>
<accession>A0ABX5FJR6</accession>
<reference evidence="1 2" key="1">
    <citation type="submission" date="2018-03" db="EMBL/GenBank/DDBJ databases">
        <title>Brevisbacillus phylogenomics.</title>
        <authorList>
            <person name="Dunlap C."/>
        </authorList>
    </citation>
    <scope>NUCLEOTIDE SEQUENCE [LARGE SCALE GENOMIC DNA]</scope>
    <source>
        <strain evidence="1 2">NRRL B-41110</strain>
    </source>
</reference>
<evidence type="ECO:0000313" key="2">
    <source>
        <dbReference type="Proteomes" id="UP000241645"/>
    </source>
</evidence>
<protein>
    <submittedName>
        <fullName evidence="1">Terminase</fullName>
    </submittedName>
</protein>
<gene>
    <name evidence="1" type="ORF">C7R92_27545</name>
</gene>
<proteinExistence type="predicted"/>
<name>A0ABX5FJR6_9BACL</name>
<organism evidence="1 2">
    <name type="scientific">Brevibacillus porteri</name>
    <dbReference type="NCBI Taxonomy" id="2126350"/>
    <lineage>
        <taxon>Bacteria</taxon>
        <taxon>Bacillati</taxon>
        <taxon>Bacillota</taxon>
        <taxon>Bacilli</taxon>
        <taxon>Bacillales</taxon>
        <taxon>Paenibacillaceae</taxon>
        <taxon>Brevibacillus</taxon>
    </lineage>
</organism>
<dbReference type="Pfam" id="PF03237">
    <property type="entry name" value="Terminase_6N"/>
    <property type="match status" value="1"/>
</dbReference>
<dbReference type="Gene3D" id="3.30.420.280">
    <property type="match status" value="1"/>
</dbReference>
<dbReference type="Proteomes" id="UP000241645">
    <property type="component" value="Unassembled WGS sequence"/>
</dbReference>
<dbReference type="EMBL" id="PXZO01000064">
    <property type="protein sequence ID" value="PSK03558.1"/>
    <property type="molecule type" value="Genomic_DNA"/>
</dbReference>
<sequence>MGAVLKSRSPSGGGRVTNLALELDLDPFDGWTPHPKQIEVMECDARNVVMNCGRRGGKTNVGARKFFDKVLSDIEADKGLPYKPPRNLKVMKKPKPRLEYWCVSPTYSMSEIQQEELGAVIPEEMIESWDLSKNRVWLKGYILIQFKSADNPKTLVGKGLDGVWLDEASKMKEQTWSGYLSYALADKGGWSVWTTTPEGMNWFYHDIVLNGQHTQAGGQLDEYRNDPEWRNFYWTSKDNPLPELQKNIQRMIETMPKRYVDREIFARFDVFFGQVYEEFDRSIHVVPRALCEQKFKDGHFVHIEAGKDWGFTNPGVTLVGAMTANGELWIVDAIYKAQMEILVPGSSDCWVAQDKELMKKWKIKLFWCDSENASNIKTYLTNGLPARAAQKHLKEGIRAVSILFKVKSDNGRPNIFISDHLKEVIQELTNYRYPEGTTGDSAEVPLKENDHAMDSLRYLVWNSKVFRQFLISRFKVIPWKIPEKDS</sequence>
<dbReference type="Gene3D" id="3.40.50.300">
    <property type="entry name" value="P-loop containing nucleotide triphosphate hydrolases"/>
    <property type="match status" value="1"/>
</dbReference>